<feature type="domain" description="MADF" evidence="1">
    <location>
        <begin position="1"/>
        <end position="62"/>
    </location>
</feature>
<dbReference type="AlphaFoldDB" id="A0A6J1QTT4"/>
<keyword evidence="2" id="KW-1185">Reference proteome</keyword>
<accession>A0A6J1QTT4</accession>
<protein>
    <submittedName>
        <fullName evidence="3">Uncharacterized protein LOC112462670</fullName>
    </submittedName>
    <submittedName>
        <fullName evidence="4">Uncharacterized protein LOC112468569</fullName>
    </submittedName>
</protein>
<evidence type="ECO:0000313" key="4">
    <source>
        <dbReference type="RefSeq" id="XP_024893567.1"/>
    </source>
</evidence>
<evidence type="ECO:0000313" key="3">
    <source>
        <dbReference type="RefSeq" id="XP_024884341.1"/>
    </source>
</evidence>
<dbReference type="Proteomes" id="UP000504618">
    <property type="component" value="Unplaced"/>
</dbReference>
<dbReference type="InterPro" id="IPR006578">
    <property type="entry name" value="MADF-dom"/>
</dbReference>
<dbReference type="OrthoDB" id="7602018at2759"/>
<dbReference type="GeneID" id="112462670"/>
<dbReference type="RefSeq" id="XP_024893567.1">
    <property type="nucleotide sequence ID" value="XM_025037799.1"/>
</dbReference>
<evidence type="ECO:0000313" key="2">
    <source>
        <dbReference type="Proteomes" id="UP000504618"/>
    </source>
</evidence>
<dbReference type="PROSITE" id="PS51029">
    <property type="entry name" value="MADF"/>
    <property type="match status" value="1"/>
</dbReference>
<organism evidence="2 3">
    <name type="scientific">Temnothorax curvispinosus</name>
    <dbReference type="NCBI Taxonomy" id="300111"/>
    <lineage>
        <taxon>Eukaryota</taxon>
        <taxon>Metazoa</taxon>
        <taxon>Ecdysozoa</taxon>
        <taxon>Arthropoda</taxon>
        <taxon>Hexapoda</taxon>
        <taxon>Insecta</taxon>
        <taxon>Pterygota</taxon>
        <taxon>Neoptera</taxon>
        <taxon>Endopterygota</taxon>
        <taxon>Hymenoptera</taxon>
        <taxon>Apocrita</taxon>
        <taxon>Aculeata</taxon>
        <taxon>Formicoidea</taxon>
        <taxon>Formicidae</taxon>
        <taxon>Myrmicinae</taxon>
        <taxon>Temnothorax</taxon>
    </lineage>
</organism>
<dbReference type="RefSeq" id="XP_024884341.1">
    <property type="nucleotide sequence ID" value="XM_025028573.1"/>
</dbReference>
<sequence>MEISEYLKLPVTDCQNKWQRLREKFSREKKRRELETRSGSGASTRPTFLLYNNMKFLDSLLKAGKLIQTLYHEEHILFLICQKLKVFYKRVSQLKLLIAFLLDLRC</sequence>
<reference evidence="3 4" key="1">
    <citation type="submission" date="2025-04" db="UniProtKB">
        <authorList>
            <consortium name="RefSeq"/>
        </authorList>
    </citation>
    <scope>IDENTIFICATION</scope>
    <source>
        <tissue evidence="3 4">Whole body</tissue>
    </source>
</reference>
<gene>
    <name evidence="3" type="primary">LOC112462670</name>
    <name evidence="4" type="synonym">LOC112468569</name>
</gene>
<proteinExistence type="predicted"/>
<evidence type="ECO:0000259" key="1">
    <source>
        <dbReference type="PROSITE" id="PS51029"/>
    </source>
</evidence>
<name>A0A6J1QTT4_9HYME</name>
<dbReference type="Pfam" id="PF10545">
    <property type="entry name" value="MADF_DNA_bdg"/>
    <property type="match status" value="1"/>
</dbReference>